<comment type="caution">
    <text evidence="2">The sequence shown here is derived from an EMBL/GenBank/DDBJ whole genome shotgun (WGS) entry which is preliminary data.</text>
</comment>
<name>A0AAE4L034_PHOVU</name>
<keyword evidence="1" id="KW-0812">Transmembrane</keyword>
<dbReference type="EMBL" id="JAWDET010000006">
    <property type="protein sequence ID" value="MDU0241716.1"/>
    <property type="molecule type" value="Genomic_DNA"/>
</dbReference>
<gene>
    <name evidence="2" type="primary">traK</name>
    <name evidence="2" type="ORF">RVH43_14050</name>
</gene>
<reference evidence="2" key="1">
    <citation type="submission" date="2023-10" db="EMBL/GenBank/DDBJ databases">
        <title>Genome of Potential pathogenic bacteria in Crohn's disease.</title>
        <authorList>
            <person name="Rodriguez-Palacios A."/>
        </authorList>
    </citation>
    <scope>NUCLEOTIDE SEQUENCE</scope>
    <source>
        <strain evidence="2">CavFT-hAR11</strain>
    </source>
</reference>
<evidence type="ECO:0000313" key="3">
    <source>
        <dbReference type="Proteomes" id="UP001181239"/>
    </source>
</evidence>
<keyword evidence="1" id="KW-1133">Transmembrane helix</keyword>
<dbReference type="PROSITE" id="PS51257">
    <property type="entry name" value="PROKAR_LIPOPROTEIN"/>
    <property type="match status" value="1"/>
</dbReference>
<evidence type="ECO:0000313" key="2">
    <source>
        <dbReference type="EMBL" id="MDU0241716.1"/>
    </source>
</evidence>
<proteinExistence type="predicted"/>
<dbReference type="Proteomes" id="UP001181239">
    <property type="component" value="Unassembled WGS sequence"/>
</dbReference>
<accession>A0AAE4L034</accession>
<sequence length="204" mass="23618">MVIKNLENKIKLVLIICSLFLVGCTIISLGSIWTAKTMVNDAQKKIYVLDGTVPILVNRSTMEETLDVEAKSHVEMFHHLFFTLAPDDKYIKYTMEKAMYLIDESGLAQYNALKEKGFYGNVMASSAVFSIYCDSVKFNKKDMSFTYYGRQRIERRTSILMRELVTEGYLKRVPRTENNPHGLLIVNWRTTLNKDIEQRTKSNY</sequence>
<organism evidence="2 3">
    <name type="scientific">Phocaeicola vulgatus</name>
    <name type="common">Bacteroides vulgatus</name>
    <dbReference type="NCBI Taxonomy" id="821"/>
    <lineage>
        <taxon>Bacteria</taxon>
        <taxon>Pseudomonadati</taxon>
        <taxon>Bacteroidota</taxon>
        <taxon>Bacteroidia</taxon>
        <taxon>Bacteroidales</taxon>
        <taxon>Bacteroidaceae</taxon>
        <taxon>Phocaeicola</taxon>
    </lineage>
</organism>
<protein>
    <submittedName>
        <fullName evidence="2">Conjugative transposon protein TraK</fullName>
    </submittedName>
</protein>
<keyword evidence="1" id="KW-0472">Membrane</keyword>
<dbReference type="InterPro" id="IPR022276">
    <property type="entry name" value="Conjug_transposon_TraK"/>
</dbReference>
<dbReference type="RefSeq" id="WP_117463278.1">
    <property type="nucleotide sequence ID" value="NZ_CAXUDV010000039.1"/>
</dbReference>
<evidence type="ECO:0000256" key="1">
    <source>
        <dbReference type="SAM" id="Phobius"/>
    </source>
</evidence>
<dbReference type="NCBIfam" id="TIGR03781">
    <property type="entry name" value="Bac_Flav_CT_K"/>
    <property type="match status" value="1"/>
</dbReference>
<dbReference type="AlphaFoldDB" id="A0AAE4L034"/>
<feature type="transmembrane region" description="Helical" evidence="1">
    <location>
        <begin position="12"/>
        <end position="33"/>
    </location>
</feature>